<evidence type="ECO:0000259" key="4">
    <source>
        <dbReference type="Pfam" id="PF05426"/>
    </source>
</evidence>
<keyword evidence="1 3" id="KW-0732">Signal</keyword>
<proteinExistence type="predicted"/>
<dbReference type="RefSeq" id="WP_112306012.1">
    <property type="nucleotide sequence ID" value="NZ_QMDV01000003.1"/>
</dbReference>
<name>A0A364RDJ3_9BACT</name>
<dbReference type="OrthoDB" id="7210452at2"/>
<reference evidence="5 6" key="1">
    <citation type="submission" date="2018-06" db="EMBL/GenBank/DDBJ databases">
        <authorList>
            <person name="Liu Z.-W."/>
        </authorList>
    </citation>
    <scope>NUCLEOTIDE SEQUENCE [LARGE SCALE GENOMIC DNA]</scope>
    <source>
        <strain evidence="5 6">2b14</strain>
    </source>
</reference>
<accession>A0A364RDJ3</accession>
<comment type="caution">
    <text evidence="5">The sequence shown here is derived from an EMBL/GenBank/DDBJ whole genome shotgun (WGS) entry which is preliminary data.</text>
</comment>
<keyword evidence="6" id="KW-1185">Reference proteome</keyword>
<dbReference type="GO" id="GO:0042597">
    <property type="term" value="C:periplasmic space"/>
    <property type="evidence" value="ECO:0007669"/>
    <property type="project" value="InterPro"/>
</dbReference>
<sequence length="403" mass="45825">MKFILQIVPFFILLQLLYFPAASAQAIPETFILNGEQLLQNKLKVERGSLAHQVAVNELIFKADKILQKKPYTITDKALTPPSGSKNDYMSLAPYWWPNPYTADGLPYINKDGKTNPEVNSVKDQKHVVNISRDVETLGLAYYFTGREQYAKKAADLLCIFFIDAETKMNPNLNFGQSIRGVNDGRAIGLIDTQHFTRLIDGVQLLQGSEAWTAANQKALQNWFGQFVNWMLTSEVGKDGVKEPNNIGTFYDLQVVTYAMFSGNKPLARKYLTNTTLKRIDKQFDEEGRQPYELKRSRAWTYSIKNLNGWSSLAKIGDKAGVDIWNYTSKDGKNLKKGFLWMLPYANGQKEWEYKEIRGVKLEGFLPLAKTALNVYKTHELESYLNHPTTSLISVDSKNLLVH</sequence>
<dbReference type="Proteomes" id="UP000251692">
    <property type="component" value="Unassembled WGS sequence"/>
</dbReference>
<dbReference type="EMBL" id="QMDV01000003">
    <property type="protein sequence ID" value="RAU82420.1"/>
    <property type="molecule type" value="Genomic_DNA"/>
</dbReference>
<protein>
    <recommendedName>
        <fullName evidence="4">Alginate lyase domain-containing protein</fullName>
    </recommendedName>
</protein>
<dbReference type="InterPro" id="IPR008397">
    <property type="entry name" value="Alginate_lyase_dom"/>
</dbReference>
<dbReference type="GO" id="GO:0016829">
    <property type="term" value="F:lyase activity"/>
    <property type="evidence" value="ECO:0007669"/>
    <property type="project" value="UniProtKB-KW"/>
</dbReference>
<dbReference type="AlphaFoldDB" id="A0A364RDJ3"/>
<keyword evidence="2" id="KW-0456">Lyase</keyword>
<dbReference type="InterPro" id="IPR008929">
    <property type="entry name" value="Chondroitin_lyas"/>
</dbReference>
<dbReference type="Gene3D" id="1.50.10.100">
    <property type="entry name" value="Chondroitin AC/alginate lyase"/>
    <property type="match status" value="1"/>
</dbReference>
<feature type="signal peptide" evidence="3">
    <location>
        <begin position="1"/>
        <end position="24"/>
    </location>
</feature>
<evidence type="ECO:0000313" key="6">
    <source>
        <dbReference type="Proteomes" id="UP000251692"/>
    </source>
</evidence>
<feature type="domain" description="Alginate lyase" evidence="4">
    <location>
        <begin position="74"/>
        <end position="352"/>
    </location>
</feature>
<organism evidence="5 6">
    <name type="scientific">Pontibacter arcticus</name>
    <dbReference type="NCBI Taxonomy" id="2080288"/>
    <lineage>
        <taxon>Bacteria</taxon>
        <taxon>Pseudomonadati</taxon>
        <taxon>Bacteroidota</taxon>
        <taxon>Cytophagia</taxon>
        <taxon>Cytophagales</taxon>
        <taxon>Hymenobacteraceae</taxon>
        <taxon>Pontibacter</taxon>
    </lineage>
</organism>
<reference evidence="5 6" key="2">
    <citation type="submission" date="2018-07" db="EMBL/GenBank/DDBJ databases">
        <title>Pontibacter sp. 2b14 genomic sequence and assembly.</title>
        <authorList>
            <person name="Du Z.-J."/>
        </authorList>
    </citation>
    <scope>NUCLEOTIDE SEQUENCE [LARGE SCALE GENOMIC DNA]</scope>
    <source>
        <strain evidence="5 6">2b14</strain>
    </source>
</reference>
<dbReference type="SUPFAM" id="SSF48230">
    <property type="entry name" value="Chondroitin AC/alginate lyase"/>
    <property type="match status" value="1"/>
</dbReference>
<evidence type="ECO:0000313" key="5">
    <source>
        <dbReference type="EMBL" id="RAU82420.1"/>
    </source>
</evidence>
<feature type="chain" id="PRO_5016984986" description="Alginate lyase domain-containing protein" evidence="3">
    <location>
        <begin position="25"/>
        <end position="403"/>
    </location>
</feature>
<evidence type="ECO:0000256" key="1">
    <source>
        <dbReference type="ARBA" id="ARBA00022729"/>
    </source>
</evidence>
<dbReference type="Pfam" id="PF05426">
    <property type="entry name" value="Alginate_lyase"/>
    <property type="match status" value="1"/>
</dbReference>
<evidence type="ECO:0000256" key="3">
    <source>
        <dbReference type="SAM" id="SignalP"/>
    </source>
</evidence>
<evidence type="ECO:0000256" key="2">
    <source>
        <dbReference type="ARBA" id="ARBA00023239"/>
    </source>
</evidence>
<gene>
    <name evidence="5" type="ORF">DP923_11590</name>
</gene>